<comment type="caution">
    <text evidence="1">The sequence shown here is derived from an EMBL/GenBank/DDBJ whole genome shotgun (WGS) entry which is preliminary data.</text>
</comment>
<evidence type="ECO:0000313" key="2">
    <source>
        <dbReference type="Proteomes" id="UP000621454"/>
    </source>
</evidence>
<accession>A0A916TE42</accession>
<dbReference type="EMBL" id="BMGC01000028">
    <property type="protein sequence ID" value="GGB41530.1"/>
    <property type="molecule type" value="Genomic_DNA"/>
</dbReference>
<keyword evidence="2" id="KW-1185">Reference proteome</keyword>
<organism evidence="1 2">
    <name type="scientific">Gordonia jinhuaensis</name>
    <dbReference type="NCBI Taxonomy" id="1517702"/>
    <lineage>
        <taxon>Bacteria</taxon>
        <taxon>Bacillati</taxon>
        <taxon>Actinomycetota</taxon>
        <taxon>Actinomycetes</taxon>
        <taxon>Mycobacteriales</taxon>
        <taxon>Gordoniaceae</taxon>
        <taxon>Gordonia</taxon>
    </lineage>
</organism>
<dbReference type="AlphaFoldDB" id="A0A916TE42"/>
<protein>
    <recommendedName>
        <fullName evidence="3">Helix-turn-helix domain-containing protein</fullName>
    </recommendedName>
</protein>
<evidence type="ECO:0000313" key="1">
    <source>
        <dbReference type="EMBL" id="GGB41530.1"/>
    </source>
</evidence>
<reference evidence="1" key="2">
    <citation type="submission" date="2020-09" db="EMBL/GenBank/DDBJ databases">
        <authorList>
            <person name="Sun Q."/>
            <person name="Zhou Y."/>
        </authorList>
    </citation>
    <scope>NUCLEOTIDE SEQUENCE</scope>
    <source>
        <strain evidence="1">CGMCC 1.12827</strain>
    </source>
</reference>
<proteinExistence type="predicted"/>
<reference evidence="1" key="1">
    <citation type="journal article" date="2014" name="Int. J. Syst. Evol. Microbiol.">
        <title>Complete genome sequence of Corynebacterium casei LMG S-19264T (=DSM 44701T), isolated from a smear-ripened cheese.</title>
        <authorList>
            <consortium name="US DOE Joint Genome Institute (JGI-PGF)"/>
            <person name="Walter F."/>
            <person name="Albersmeier A."/>
            <person name="Kalinowski J."/>
            <person name="Ruckert C."/>
        </authorList>
    </citation>
    <scope>NUCLEOTIDE SEQUENCE</scope>
    <source>
        <strain evidence="1">CGMCC 1.12827</strain>
    </source>
</reference>
<gene>
    <name evidence="1" type="ORF">GCM10011489_31410</name>
</gene>
<dbReference type="Proteomes" id="UP000621454">
    <property type="component" value="Unassembled WGS sequence"/>
</dbReference>
<evidence type="ECO:0008006" key="3">
    <source>
        <dbReference type="Google" id="ProtNLM"/>
    </source>
</evidence>
<sequence>MPANAPVLTTGQVTEKLNISRATLSKLVDTSVLHSEKSGATTLFIEDEVTELASRRPVAMPPRLGALVCRMGRPSHDGDRQIGWNETWPEEAKIEAVRGWWKVAWPDQLVGEALVAVVAGWVVGVWQIGQEPPERNDAGRVRFRLHPATPAQTDYFARRTLSLPAGPAALPIGVPFRGET</sequence>
<name>A0A916TE42_9ACTN</name>